<keyword evidence="2" id="KW-1185">Reference proteome</keyword>
<reference evidence="1 2" key="1">
    <citation type="submission" date="2020-01" db="EMBL/GenBank/DDBJ databases">
        <authorList>
            <person name="Rodrigo-Torres L."/>
            <person name="Arahal R. D."/>
            <person name="Lucena T."/>
        </authorList>
    </citation>
    <scope>NUCLEOTIDE SEQUENCE [LARGE SCALE GENOMIC DNA]</scope>
    <source>
        <strain evidence="1 2">CECT 9393</strain>
    </source>
</reference>
<dbReference type="RefSeq" id="WP_162071681.1">
    <property type="nucleotide sequence ID" value="NZ_CACVBY010000003.1"/>
</dbReference>
<dbReference type="EMBL" id="CACVBY010000003">
    <property type="protein sequence ID" value="CAA7385948.1"/>
    <property type="molecule type" value="Genomic_DNA"/>
</dbReference>
<accession>A0A6N4XJB9</accession>
<proteinExistence type="predicted"/>
<sequence>METPNHNLQSLFNEVSYTIEWADIENIEIDSENDLNALEAFFKQDFENDPWEEDLL</sequence>
<name>A0A6N4XJB9_9FLAO</name>
<protein>
    <submittedName>
        <fullName evidence="1">Uncharacterized protein</fullName>
    </submittedName>
</protein>
<dbReference type="AlphaFoldDB" id="A0A6N4XJB9"/>
<evidence type="ECO:0000313" key="2">
    <source>
        <dbReference type="Proteomes" id="UP000445309"/>
    </source>
</evidence>
<dbReference type="Proteomes" id="UP000445309">
    <property type="component" value="Unassembled WGS sequence"/>
</dbReference>
<gene>
    <name evidence="1" type="ORF">CHRY9393_00237</name>
</gene>
<organism evidence="1 2">
    <name type="scientific">Chryseobacterium fistulae</name>
    <dbReference type="NCBI Taxonomy" id="2675058"/>
    <lineage>
        <taxon>Bacteria</taxon>
        <taxon>Pseudomonadati</taxon>
        <taxon>Bacteroidota</taxon>
        <taxon>Flavobacteriia</taxon>
        <taxon>Flavobacteriales</taxon>
        <taxon>Weeksellaceae</taxon>
        <taxon>Chryseobacterium group</taxon>
        <taxon>Chryseobacterium</taxon>
    </lineage>
</organism>
<evidence type="ECO:0000313" key="1">
    <source>
        <dbReference type="EMBL" id="CAA7385948.1"/>
    </source>
</evidence>